<dbReference type="RefSeq" id="WP_048703880.1">
    <property type="nucleotide sequence ID" value="NZ_CP014646.1"/>
</dbReference>
<dbReference type="EMBL" id="CP014646">
    <property type="protein sequence ID" value="AMO36447.1"/>
    <property type="molecule type" value="Genomic_DNA"/>
</dbReference>
<dbReference type="GO" id="GO:0016787">
    <property type="term" value="F:hydrolase activity"/>
    <property type="evidence" value="ECO:0007669"/>
    <property type="project" value="UniProtKB-KW"/>
</dbReference>
<accession>A0A127K3B3</accession>
<evidence type="ECO:0000256" key="3">
    <source>
        <dbReference type="ARBA" id="ARBA00023125"/>
    </source>
</evidence>
<dbReference type="InterPro" id="IPR013762">
    <property type="entry name" value="Integrase-like_cat_sf"/>
</dbReference>
<dbReference type="Proteomes" id="UP000036902">
    <property type="component" value="Chromosome"/>
</dbReference>
<keyword evidence="4" id="KW-0233">DNA recombination</keyword>
<dbReference type="PANTHER" id="PTHR30629:SF2">
    <property type="entry name" value="PROPHAGE INTEGRASE INTS-RELATED"/>
    <property type="match status" value="1"/>
</dbReference>
<evidence type="ECO:0000313" key="7">
    <source>
        <dbReference type="Proteomes" id="UP000036902"/>
    </source>
</evidence>
<proteinExistence type="inferred from homology"/>
<keyword evidence="6" id="KW-0378">Hydrolase</keyword>
<dbReference type="PANTHER" id="PTHR30629">
    <property type="entry name" value="PROPHAGE INTEGRASE"/>
    <property type="match status" value="1"/>
</dbReference>
<dbReference type="InterPro" id="IPR010998">
    <property type="entry name" value="Integrase_recombinase_N"/>
</dbReference>
<dbReference type="KEGG" id="thu:AC731_005560"/>
<dbReference type="Gene3D" id="1.10.150.130">
    <property type="match status" value="1"/>
</dbReference>
<dbReference type="InterPro" id="IPR050808">
    <property type="entry name" value="Phage_Integrase"/>
</dbReference>
<dbReference type="Pfam" id="PF13356">
    <property type="entry name" value="Arm-DNA-bind_3"/>
    <property type="match status" value="1"/>
</dbReference>
<organism evidence="6 7">
    <name type="scientific">Thauera humireducens</name>
    <dbReference type="NCBI Taxonomy" id="1134435"/>
    <lineage>
        <taxon>Bacteria</taxon>
        <taxon>Pseudomonadati</taxon>
        <taxon>Pseudomonadota</taxon>
        <taxon>Betaproteobacteria</taxon>
        <taxon>Rhodocyclales</taxon>
        <taxon>Zoogloeaceae</taxon>
        <taxon>Thauera</taxon>
    </lineage>
</organism>
<dbReference type="Pfam" id="PF00589">
    <property type="entry name" value="Phage_integrase"/>
    <property type="match status" value="1"/>
</dbReference>
<dbReference type="GO" id="GO:0006310">
    <property type="term" value="P:DNA recombination"/>
    <property type="evidence" value="ECO:0007669"/>
    <property type="project" value="UniProtKB-KW"/>
</dbReference>
<gene>
    <name evidence="6" type="ORF">AC731_005560</name>
</gene>
<dbReference type="GO" id="GO:0003677">
    <property type="term" value="F:DNA binding"/>
    <property type="evidence" value="ECO:0007669"/>
    <property type="project" value="UniProtKB-KW"/>
</dbReference>
<dbReference type="InterPro" id="IPR025166">
    <property type="entry name" value="Integrase_DNA_bind_dom"/>
</dbReference>
<dbReference type="SUPFAM" id="SSF56349">
    <property type="entry name" value="DNA breaking-rejoining enzymes"/>
    <property type="match status" value="1"/>
</dbReference>
<dbReference type="AlphaFoldDB" id="A0A127K3B3"/>
<dbReference type="STRING" id="1134435.AC731_005560"/>
<protein>
    <submittedName>
        <fullName evidence="6">Alpha/beta hydrolase</fullName>
    </submittedName>
</protein>
<name>A0A127K3B3_9RHOO</name>
<sequence>MTFDARAMKLLQAGQHLTSPEFPGLRLEATEHFRTWTYRYKSPIDGRMRQTKLGRWPAMSLHAAVAEWEKLRASREAGGDPALEAKQARAAGQLARSQAVAARAQSSYTVAALCNDYYEGYVRLSRAKKGADEVRRMFATMLGAFGDMAAAEVTRSHAFDLIQSYAAATPVQAKKLRSELGAAWDYAIDAGRLPDSVPNWWRLILRGKIKSKGKMIAGERVGTTKRVLSPDEIGALVRWLPNFTALVEDALTLYLWTGTRGAEIVAMEGREVRQEAGGIWWWTIPKAKTKNARHEGATDLRVPLFGRAQSVVLRRKERFGDGWLFPSKTRDGKLTHTEQKSIQVAVYYHQPYSTTRPESERARLSVTHWAPHDLRRSARTLLAAMGCPSDVAESVLGHMIPGVAGVYNRHQYDAERVEWLRRLADRLEELARFQA</sequence>
<dbReference type="GO" id="GO:0015074">
    <property type="term" value="P:DNA integration"/>
    <property type="evidence" value="ECO:0007669"/>
    <property type="project" value="UniProtKB-KW"/>
</dbReference>
<evidence type="ECO:0000259" key="5">
    <source>
        <dbReference type="PROSITE" id="PS51898"/>
    </source>
</evidence>
<dbReference type="PROSITE" id="PS51898">
    <property type="entry name" value="TYR_RECOMBINASE"/>
    <property type="match status" value="1"/>
</dbReference>
<dbReference type="InterPro" id="IPR011010">
    <property type="entry name" value="DNA_brk_join_enz"/>
</dbReference>
<keyword evidence="3" id="KW-0238">DNA-binding</keyword>
<dbReference type="Gene3D" id="1.10.443.10">
    <property type="entry name" value="Intergrase catalytic core"/>
    <property type="match status" value="1"/>
</dbReference>
<keyword evidence="7" id="KW-1185">Reference proteome</keyword>
<evidence type="ECO:0000313" key="6">
    <source>
        <dbReference type="EMBL" id="AMO36447.1"/>
    </source>
</evidence>
<dbReference type="Gene3D" id="3.30.160.390">
    <property type="entry name" value="Integrase, DNA-binding domain"/>
    <property type="match status" value="1"/>
</dbReference>
<dbReference type="InterPro" id="IPR038488">
    <property type="entry name" value="Integrase_DNA-bd_sf"/>
</dbReference>
<comment type="similarity">
    <text evidence="1">Belongs to the 'phage' integrase family.</text>
</comment>
<feature type="domain" description="Tyr recombinase" evidence="5">
    <location>
        <begin position="223"/>
        <end position="425"/>
    </location>
</feature>
<evidence type="ECO:0000256" key="4">
    <source>
        <dbReference type="ARBA" id="ARBA00023172"/>
    </source>
</evidence>
<keyword evidence="2" id="KW-0229">DNA integration</keyword>
<evidence type="ECO:0000256" key="1">
    <source>
        <dbReference type="ARBA" id="ARBA00008857"/>
    </source>
</evidence>
<dbReference type="InterPro" id="IPR002104">
    <property type="entry name" value="Integrase_catalytic"/>
</dbReference>
<evidence type="ECO:0000256" key="2">
    <source>
        <dbReference type="ARBA" id="ARBA00022908"/>
    </source>
</evidence>
<reference evidence="7" key="1">
    <citation type="submission" date="2016-03" db="EMBL/GenBank/DDBJ databases">
        <authorList>
            <person name="Ma C."/>
            <person name="Zhou S."/>
            <person name="Yang G."/>
        </authorList>
    </citation>
    <scope>NUCLEOTIDE SEQUENCE [LARGE SCALE GENOMIC DNA]</scope>
    <source>
        <strain evidence="7">SgZ-1</strain>
    </source>
</reference>